<accession>A0AA38IF66</accession>
<evidence type="ECO:0000313" key="2">
    <source>
        <dbReference type="Proteomes" id="UP001168821"/>
    </source>
</evidence>
<sequence length="110" mass="13021">MQTTVLSRWDKHRKYIRGFPLRAVLVCQRWIAFPIIDRHWKRYSILMGNWSDTPRENRRKRELIILTGDDRRTGSEKIPLPSLVLFYEGITAGHPLSNLRDLFGVFLLIS</sequence>
<organism evidence="1 2">
    <name type="scientific">Zophobas morio</name>
    <dbReference type="NCBI Taxonomy" id="2755281"/>
    <lineage>
        <taxon>Eukaryota</taxon>
        <taxon>Metazoa</taxon>
        <taxon>Ecdysozoa</taxon>
        <taxon>Arthropoda</taxon>
        <taxon>Hexapoda</taxon>
        <taxon>Insecta</taxon>
        <taxon>Pterygota</taxon>
        <taxon>Neoptera</taxon>
        <taxon>Endopterygota</taxon>
        <taxon>Coleoptera</taxon>
        <taxon>Polyphaga</taxon>
        <taxon>Cucujiformia</taxon>
        <taxon>Tenebrionidae</taxon>
        <taxon>Zophobas</taxon>
    </lineage>
</organism>
<proteinExistence type="predicted"/>
<name>A0AA38IF66_9CUCU</name>
<reference evidence="1" key="1">
    <citation type="journal article" date="2023" name="G3 (Bethesda)">
        <title>Whole genome assemblies of Zophobas morio and Tenebrio molitor.</title>
        <authorList>
            <person name="Kaur S."/>
            <person name="Stinson S.A."/>
            <person name="diCenzo G.C."/>
        </authorList>
    </citation>
    <scope>NUCLEOTIDE SEQUENCE</scope>
    <source>
        <strain evidence="1">QUZm001</strain>
    </source>
</reference>
<comment type="caution">
    <text evidence="1">The sequence shown here is derived from an EMBL/GenBank/DDBJ whole genome shotgun (WGS) entry which is preliminary data.</text>
</comment>
<evidence type="ECO:0000313" key="1">
    <source>
        <dbReference type="EMBL" id="KAJ3654076.1"/>
    </source>
</evidence>
<dbReference type="AlphaFoldDB" id="A0AA38IF66"/>
<gene>
    <name evidence="1" type="ORF">Zmor_013289</name>
</gene>
<keyword evidence="2" id="KW-1185">Reference proteome</keyword>
<protein>
    <submittedName>
        <fullName evidence="1">Uncharacterized protein</fullName>
    </submittedName>
</protein>
<dbReference type="EMBL" id="JALNTZ010000004">
    <property type="protein sequence ID" value="KAJ3654076.1"/>
    <property type="molecule type" value="Genomic_DNA"/>
</dbReference>
<dbReference type="Proteomes" id="UP001168821">
    <property type="component" value="Unassembled WGS sequence"/>
</dbReference>